<reference evidence="1 2" key="1">
    <citation type="submission" date="2020-07" db="EMBL/GenBank/DDBJ databases">
        <title>Taxonomic proposal: Crassvirales, a new order of highly abundant and diverse bacterial viruses.</title>
        <authorList>
            <person name="Shkoporov A.N."/>
            <person name="Stockdale S.R."/>
            <person name="Guerin E."/>
            <person name="Ross R.P."/>
            <person name="Hill C."/>
        </authorList>
    </citation>
    <scope>NUCLEOTIDE SEQUENCE [LARGE SCALE GENOMIC DNA]</scope>
</reference>
<name>A0A7M1RUD4_9CAUD</name>
<protein>
    <submittedName>
        <fullName evidence="1">Putative glycoprotein</fullName>
    </submittedName>
</protein>
<proteinExistence type="predicted"/>
<evidence type="ECO:0000313" key="1">
    <source>
        <dbReference type="EMBL" id="QOR58037.1"/>
    </source>
</evidence>
<organism evidence="1 2">
    <name type="scientific">uncultured phage cr50_1</name>
    <dbReference type="NCBI Taxonomy" id="2772059"/>
    <lineage>
        <taxon>Viruses</taxon>
        <taxon>Duplodnaviria</taxon>
        <taxon>Heunggongvirae</taxon>
        <taxon>Uroviricota</taxon>
        <taxon>Caudoviricetes</taxon>
        <taxon>Crassvirales</taxon>
        <taxon>Suoliviridae</taxon>
        <taxon>Boorivirinae</taxon>
        <taxon>Cohcovirus</taxon>
        <taxon>Cohcovirus hiberniae</taxon>
    </lineage>
</organism>
<dbReference type="RefSeq" id="YP_010110195.1">
    <property type="nucleotide sequence ID" value="NC_055868.1"/>
</dbReference>
<dbReference type="GeneID" id="65128489"/>
<evidence type="ECO:0000313" key="2">
    <source>
        <dbReference type="Proteomes" id="UP000593838"/>
    </source>
</evidence>
<dbReference type="Proteomes" id="UP000593838">
    <property type="component" value="Segment"/>
</dbReference>
<accession>A0A7M1RUD4</accession>
<sequence length="176" mass="20119">MDALSKWAWFDLCYMFSDRDFVSDMLETDEKVLAKHVTVNKDGSVTLKKTKYSWINKLFRGEIVLSPETICLRLIRKVTGYGGGRNDAAYNDLCQRFSEYYKDGNYSLAISAIFVAYRFVLAPDIKQMQENNPVVERGVIRKNSNVLLNGVMVKDGSGQAVVVDWSDPNQILFRRP</sequence>
<keyword evidence="2" id="KW-1185">Reference proteome</keyword>
<dbReference type="EMBL" id="MT774375">
    <property type="protein sequence ID" value="QOR58037.1"/>
    <property type="molecule type" value="Genomic_DNA"/>
</dbReference>
<dbReference type="KEGG" id="vg:65128489"/>